<name>A0A6A5HT73_CAERE</name>
<dbReference type="AlphaFoldDB" id="A0A6A5HT73"/>
<protein>
    <submittedName>
        <fullName evidence="1">Uncharacterized protein</fullName>
    </submittedName>
</protein>
<gene>
    <name evidence="1" type="ORF">GCK72_001364</name>
</gene>
<evidence type="ECO:0000313" key="2">
    <source>
        <dbReference type="Proteomes" id="UP000483820"/>
    </source>
</evidence>
<dbReference type="KEGG" id="crq:GCK72_001364"/>
<dbReference type="GeneID" id="78773253"/>
<sequence>MCHILGTINTILSGSEEWTGCIWAVQWDCWIRQVDDGVLGSNWLNDVVPEMFSHVGMSEFREMETIWGEPIQVDISIWFQWWSDDSVEEGLDDESEVIC</sequence>
<dbReference type="RefSeq" id="XP_053591577.1">
    <property type="nucleotide sequence ID" value="XM_053722932.1"/>
</dbReference>
<evidence type="ECO:0000313" key="1">
    <source>
        <dbReference type="EMBL" id="KAF1769547.1"/>
    </source>
</evidence>
<proteinExistence type="predicted"/>
<dbReference type="CTD" id="78773253"/>
<reference evidence="1 2" key="1">
    <citation type="submission" date="2019-12" db="EMBL/GenBank/DDBJ databases">
        <title>Chromosome-level assembly of the Caenorhabditis remanei genome.</title>
        <authorList>
            <person name="Teterina A.A."/>
            <person name="Willis J.H."/>
            <person name="Phillips P.C."/>
        </authorList>
    </citation>
    <scope>NUCLEOTIDE SEQUENCE [LARGE SCALE GENOMIC DNA]</scope>
    <source>
        <strain evidence="1 2">PX506</strain>
        <tissue evidence="1">Whole organism</tissue>
    </source>
</reference>
<comment type="caution">
    <text evidence="1">The sequence shown here is derived from an EMBL/GenBank/DDBJ whole genome shotgun (WGS) entry which is preliminary data.</text>
</comment>
<dbReference type="EMBL" id="WUAV01000001">
    <property type="protein sequence ID" value="KAF1769547.1"/>
    <property type="molecule type" value="Genomic_DNA"/>
</dbReference>
<dbReference type="Proteomes" id="UP000483820">
    <property type="component" value="Chromosome I"/>
</dbReference>
<accession>A0A6A5HT73</accession>
<organism evidence="1 2">
    <name type="scientific">Caenorhabditis remanei</name>
    <name type="common">Caenorhabditis vulgaris</name>
    <dbReference type="NCBI Taxonomy" id="31234"/>
    <lineage>
        <taxon>Eukaryota</taxon>
        <taxon>Metazoa</taxon>
        <taxon>Ecdysozoa</taxon>
        <taxon>Nematoda</taxon>
        <taxon>Chromadorea</taxon>
        <taxon>Rhabditida</taxon>
        <taxon>Rhabditina</taxon>
        <taxon>Rhabditomorpha</taxon>
        <taxon>Rhabditoidea</taxon>
        <taxon>Rhabditidae</taxon>
        <taxon>Peloderinae</taxon>
        <taxon>Caenorhabditis</taxon>
    </lineage>
</organism>